<name>A0ABR9WE03_9BACT</name>
<dbReference type="EMBL" id="JACYGY010000001">
    <property type="protein sequence ID" value="MBE9463721.1"/>
    <property type="molecule type" value="Genomic_DNA"/>
</dbReference>
<evidence type="ECO:0000313" key="2">
    <source>
        <dbReference type="Proteomes" id="UP000634134"/>
    </source>
</evidence>
<proteinExistence type="predicted"/>
<dbReference type="Proteomes" id="UP000634134">
    <property type="component" value="Unassembled WGS sequence"/>
</dbReference>
<protein>
    <submittedName>
        <fullName evidence="1">Uncharacterized protein</fullName>
    </submittedName>
</protein>
<evidence type="ECO:0000313" key="1">
    <source>
        <dbReference type="EMBL" id="MBE9463721.1"/>
    </source>
</evidence>
<sequence>MRFRKAVIKNGYIDFNTSCNWECRKEEANTIVMVGANLTNGFTFGS</sequence>
<organism evidence="1 2">
    <name type="scientific">Dyadobacter subterraneus</name>
    <dbReference type="NCBI Taxonomy" id="2773304"/>
    <lineage>
        <taxon>Bacteria</taxon>
        <taxon>Pseudomonadati</taxon>
        <taxon>Bacteroidota</taxon>
        <taxon>Cytophagia</taxon>
        <taxon>Cytophagales</taxon>
        <taxon>Spirosomataceae</taxon>
        <taxon>Dyadobacter</taxon>
    </lineage>
</organism>
<gene>
    <name evidence="1" type="ORF">IEE83_17700</name>
</gene>
<reference evidence="2" key="1">
    <citation type="submission" date="2023-07" db="EMBL/GenBank/DDBJ databases">
        <title>Dyadobacter sp. nov 'subterranea' isolated from contaminted grondwater.</title>
        <authorList>
            <person name="Szabo I."/>
            <person name="Al-Omari J."/>
            <person name="Szerdahelyi S.G."/>
            <person name="Rado J."/>
        </authorList>
    </citation>
    <scope>NUCLEOTIDE SEQUENCE [LARGE SCALE GENOMIC DNA]</scope>
    <source>
        <strain evidence="2">UP-52</strain>
    </source>
</reference>
<dbReference type="RefSeq" id="WP_194121837.1">
    <property type="nucleotide sequence ID" value="NZ_JACYGY010000001.1"/>
</dbReference>
<comment type="caution">
    <text evidence="1">The sequence shown here is derived from an EMBL/GenBank/DDBJ whole genome shotgun (WGS) entry which is preliminary data.</text>
</comment>
<accession>A0ABR9WE03</accession>
<keyword evidence="2" id="KW-1185">Reference proteome</keyword>